<keyword evidence="6" id="KW-1185">Reference proteome</keyword>
<evidence type="ECO:0000256" key="1">
    <source>
        <dbReference type="ARBA" id="ARBA00006484"/>
    </source>
</evidence>
<name>A0A410X3V0_9BACL</name>
<dbReference type="RefSeq" id="WP_042235746.1">
    <property type="nucleotide sequence ID" value="NZ_CP026520.1"/>
</dbReference>
<comment type="similarity">
    <text evidence="1">Belongs to the short-chain dehydrogenases/reductases (SDR) family.</text>
</comment>
<reference evidence="4 5" key="1">
    <citation type="submission" date="2018-01" db="EMBL/GenBank/DDBJ databases">
        <title>The whole genome sequencing and assembly of Paenibacillus chitinolyticus KCCM 41400 strain.</title>
        <authorList>
            <person name="Kim J.-Y."/>
            <person name="Park M.-K."/>
            <person name="Lee Y.-J."/>
            <person name="Yi H."/>
            <person name="Bahn Y.-S."/>
            <person name="Kim J.F."/>
            <person name="Lee D.-W."/>
        </authorList>
    </citation>
    <scope>NUCLEOTIDE SEQUENCE [LARGE SCALE GENOMIC DNA]</scope>
    <source>
        <strain evidence="4 5">KCCM 41400</strain>
    </source>
</reference>
<dbReference type="EMBL" id="CP026520">
    <property type="protein sequence ID" value="QAV21280.1"/>
    <property type="molecule type" value="Genomic_DNA"/>
</dbReference>
<dbReference type="Proteomes" id="UP000288943">
    <property type="component" value="Chromosome"/>
</dbReference>
<evidence type="ECO:0000313" key="6">
    <source>
        <dbReference type="Proteomes" id="UP001527202"/>
    </source>
</evidence>
<dbReference type="Gene3D" id="3.40.50.720">
    <property type="entry name" value="NAD(P)-binding Rossmann-like Domain"/>
    <property type="match status" value="1"/>
</dbReference>
<dbReference type="GeneID" id="95378613"/>
<evidence type="ECO:0000313" key="4">
    <source>
        <dbReference type="EMBL" id="QAV21280.1"/>
    </source>
</evidence>
<dbReference type="EMBL" id="JAMDMJ010000012">
    <property type="protein sequence ID" value="MCY9596198.1"/>
    <property type="molecule type" value="Genomic_DNA"/>
</dbReference>
<dbReference type="GO" id="GO:0016491">
    <property type="term" value="F:oxidoreductase activity"/>
    <property type="evidence" value="ECO:0007669"/>
    <property type="project" value="UniProtKB-KW"/>
</dbReference>
<dbReference type="SUPFAM" id="SSF51735">
    <property type="entry name" value="NAD(P)-binding Rossmann-fold domains"/>
    <property type="match status" value="1"/>
</dbReference>
<evidence type="ECO:0000313" key="5">
    <source>
        <dbReference type="Proteomes" id="UP000288943"/>
    </source>
</evidence>
<sequence>MNKNIIIVGAGQGVGLETARRFGKEGYSVGLIRRGQEQIEEMAAELSAEGIDTYFEPADAYDPKQIERAIKLLADKMSGIDVLFYNVPGPLGKAYVPATEISTELITEFLNMRVVSALKSAQAALPYVKESKGSILYTSGQSDRYPFPYTAAIGAPQAALRLLSEHLHNELKGNGVFVGYFPLHNPPLYTDLEKEKERTDLPAGFHLDERVVASDVAEKIYQLNITRDRFECAVAASKNVNENQG</sequence>
<accession>A0A410X3V0</accession>
<evidence type="ECO:0000313" key="3">
    <source>
        <dbReference type="EMBL" id="MCY9596198.1"/>
    </source>
</evidence>
<dbReference type="AlphaFoldDB" id="A0A410X3V0"/>
<dbReference type="InterPro" id="IPR002347">
    <property type="entry name" value="SDR_fam"/>
</dbReference>
<dbReference type="KEGG" id="pchi:PC41400_27885"/>
<protein>
    <submittedName>
        <fullName evidence="4">SDR family oxidoreductase</fullName>
    </submittedName>
</protein>
<organism evidence="4 5">
    <name type="scientific">Paenibacillus chitinolyticus</name>
    <dbReference type="NCBI Taxonomy" id="79263"/>
    <lineage>
        <taxon>Bacteria</taxon>
        <taxon>Bacillati</taxon>
        <taxon>Bacillota</taxon>
        <taxon>Bacilli</taxon>
        <taxon>Bacillales</taxon>
        <taxon>Paenibacillaceae</taxon>
        <taxon>Paenibacillus</taxon>
    </lineage>
</organism>
<evidence type="ECO:0000256" key="2">
    <source>
        <dbReference type="ARBA" id="ARBA00023002"/>
    </source>
</evidence>
<dbReference type="InterPro" id="IPR036291">
    <property type="entry name" value="NAD(P)-bd_dom_sf"/>
</dbReference>
<dbReference type="PANTHER" id="PTHR43669:SF3">
    <property type="entry name" value="ALCOHOL DEHYDROGENASE, PUTATIVE (AFU_ORTHOLOGUE AFUA_3G03445)-RELATED"/>
    <property type="match status" value="1"/>
</dbReference>
<dbReference type="CDD" id="cd05233">
    <property type="entry name" value="SDR_c"/>
    <property type="match status" value="1"/>
</dbReference>
<dbReference type="Pfam" id="PF00106">
    <property type="entry name" value="adh_short"/>
    <property type="match status" value="1"/>
</dbReference>
<gene>
    <name evidence="3" type="ORF">M5X16_10475</name>
    <name evidence="4" type="ORF">PC41400_27885</name>
</gene>
<proteinExistence type="inferred from homology"/>
<keyword evidence="2" id="KW-0560">Oxidoreductase</keyword>
<dbReference type="PANTHER" id="PTHR43669">
    <property type="entry name" value="5-KETO-D-GLUCONATE 5-REDUCTASE"/>
    <property type="match status" value="1"/>
</dbReference>
<dbReference type="OrthoDB" id="9799818at2"/>
<dbReference type="Proteomes" id="UP001527202">
    <property type="component" value="Unassembled WGS sequence"/>
</dbReference>
<reference evidence="3 6" key="2">
    <citation type="submission" date="2022-05" db="EMBL/GenBank/DDBJ databases">
        <title>Genome Sequencing of Bee-Associated Microbes.</title>
        <authorList>
            <person name="Dunlap C."/>
        </authorList>
    </citation>
    <scope>NUCLEOTIDE SEQUENCE [LARGE SCALE GENOMIC DNA]</scope>
    <source>
        <strain evidence="3 6">NRRL B-23120</strain>
    </source>
</reference>